<evidence type="ECO:0000313" key="1">
    <source>
        <dbReference type="EMBL" id="KAH8029280.1"/>
    </source>
</evidence>
<sequence>MIQHVMQAHDGLYDLTTRLCGSRVMPQFYNLTDSDLRRALNGYLPDDSQFWPEDEIVNLQPDFFLNLDSTYLSLSSNQESFKLFLGAYAVWLLSPIASGYLRGEIGQDARSLLDDVGRLVLIARNVLPNASDHEIREVYDWSFAAHIASYMLRRPKWLQTSTTGRQDTSSEKDRLFFTWCATHSAAPRTASVCEKWPPATLAYQLRHSSGRRLNDKLDIILSRIPRGLSQDNLPRLNPCKCLRAL</sequence>
<dbReference type="VEuPathDB" id="VectorBase:LOC119168431"/>
<accession>A0A9J6E5D6</accession>
<dbReference type="AlphaFoldDB" id="A0A9J6E5D6"/>
<comment type="caution">
    <text evidence="1">The sequence shown here is derived from an EMBL/GenBank/DDBJ whole genome shotgun (WGS) entry which is preliminary data.</text>
</comment>
<protein>
    <submittedName>
        <fullName evidence="1">Uncharacterized protein</fullName>
    </submittedName>
</protein>
<dbReference type="Proteomes" id="UP000821866">
    <property type="component" value="Chromosome 4"/>
</dbReference>
<name>A0A9J6E5D6_RHIMP</name>
<reference evidence="1" key="1">
    <citation type="journal article" date="2020" name="Cell">
        <title>Large-Scale Comparative Analyses of Tick Genomes Elucidate Their Genetic Diversity and Vector Capacities.</title>
        <authorList>
            <consortium name="Tick Genome and Microbiome Consortium (TIGMIC)"/>
            <person name="Jia N."/>
            <person name="Wang J."/>
            <person name="Shi W."/>
            <person name="Du L."/>
            <person name="Sun Y."/>
            <person name="Zhan W."/>
            <person name="Jiang J.F."/>
            <person name="Wang Q."/>
            <person name="Zhang B."/>
            <person name="Ji P."/>
            <person name="Bell-Sakyi L."/>
            <person name="Cui X.M."/>
            <person name="Yuan T.T."/>
            <person name="Jiang B.G."/>
            <person name="Yang W.F."/>
            <person name="Lam T.T."/>
            <person name="Chang Q.C."/>
            <person name="Ding S.J."/>
            <person name="Wang X.J."/>
            <person name="Zhu J.G."/>
            <person name="Ruan X.D."/>
            <person name="Zhao L."/>
            <person name="Wei J.T."/>
            <person name="Ye R.Z."/>
            <person name="Que T.C."/>
            <person name="Du C.H."/>
            <person name="Zhou Y.H."/>
            <person name="Cheng J.X."/>
            <person name="Dai P.F."/>
            <person name="Guo W.B."/>
            <person name="Han X.H."/>
            <person name="Huang E.J."/>
            <person name="Li L.F."/>
            <person name="Wei W."/>
            <person name="Gao Y.C."/>
            <person name="Liu J.Z."/>
            <person name="Shao H.Z."/>
            <person name="Wang X."/>
            <person name="Wang C.C."/>
            <person name="Yang T.C."/>
            <person name="Huo Q.B."/>
            <person name="Li W."/>
            <person name="Chen H.Y."/>
            <person name="Chen S.E."/>
            <person name="Zhou L.G."/>
            <person name="Ni X.B."/>
            <person name="Tian J.H."/>
            <person name="Sheng Y."/>
            <person name="Liu T."/>
            <person name="Pan Y.S."/>
            <person name="Xia L.Y."/>
            <person name="Li J."/>
            <person name="Zhao F."/>
            <person name="Cao W.C."/>
        </authorList>
    </citation>
    <scope>NUCLEOTIDE SEQUENCE</scope>
    <source>
        <strain evidence="1">Rmic-2018</strain>
    </source>
</reference>
<gene>
    <name evidence="1" type="ORF">HPB51_024705</name>
</gene>
<keyword evidence="2" id="KW-1185">Reference proteome</keyword>
<evidence type="ECO:0000313" key="2">
    <source>
        <dbReference type="Proteomes" id="UP000821866"/>
    </source>
</evidence>
<reference evidence="1" key="2">
    <citation type="submission" date="2021-09" db="EMBL/GenBank/DDBJ databases">
        <authorList>
            <person name="Jia N."/>
            <person name="Wang J."/>
            <person name="Shi W."/>
            <person name="Du L."/>
            <person name="Sun Y."/>
            <person name="Zhan W."/>
            <person name="Jiang J."/>
            <person name="Wang Q."/>
            <person name="Zhang B."/>
            <person name="Ji P."/>
            <person name="Sakyi L.B."/>
            <person name="Cui X."/>
            <person name="Yuan T."/>
            <person name="Jiang B."/>
            <person name="Yang W."/>
            <person name="Lam T.T.-Y."/>
            <person name="Chang Q."/>
            <person name="Ding S."/>
            <person name="Wang X."/>
            <person name="Zhu J."/>
            <person name="Ruan X."/>
            <person name="Zhao L."/>
            <person name="Wei J."/>
            <person name="Que T."/>
            <person name="Du C."/>
            <person name="Cheng J."/>
            <person name="Dai P."/>
            <person name="Han X."/>
            <person name="Huang E."/>
            <person name="Gao Y."/>
            <person name="Liu J."/>
            <person name="Shao H."/>
            <person name="Ye R."/>
            <person name="Li L."/>
            <person name="Wei W."/>
            <person name="Wang X."/>
            <person name="Wang C."/>
            <person name="Huo Q."/>
            <person name="Li W."/>
            <person name="Guo W."/>
            <person name="Chen H."/>
            <person name="Chen S."/>
            <person name="Zhou L."/>
            <person name="Zhou L."/>
            <person name="Ni X."/>
            <person name="Tian J."/>
            <person name="Zhou Y."/>
            <person name="Sheng Y."/>
            <person name="Liu T."/>
            <person name="Pan Y."/>
            <person name="Xia L."/>
            <person name="Li J."/>
            <person name="Zhao F."/>
            <person name="Cao W."/>
        </authorList>
    </citation>
    <scope>NUCLEOTIDE SEQUENCE</scope>
    <source>
        <strain evidence="1">Rmic-2018</strain>
        <tissue evidence="1">Larvae</tissue>
    </source>
</reference>
<organism evidence="1 2">
    <name type="scientific">Rhipicephalus microplus</name>
    <name type="common">Cattle tick</name>
    <name type="synonym">Boophilus microplus</name>
    <dbReference type="NCBI Taxonomy" id="6941"/>
    <lineage>
        <taxon>Eukaryota</taxon>
        <taxon>Metazoa</taxon>
        <taxon>Ecdysozoa</taxon>
        <taxon>Arthropoda</taxon>
        <taxon>Chelicerata</taxon>
        <taxon>Arachnida</taxon>
        <taxon>Acari</taxon>
        <taxon>Parasitiformes</taxon>
        <taxon>Ixodida</taxon>
        <taxon>Ixodoidea</taxon>
        <taxon>Ixodidae</taxon>
        <taxon>Rhipicephalinae</taxon>
        <taxon>Rhipicephalus</taxon>
        <taxon>Boophilus</taxon>
    </lineage>
</organism>
<dbReference type="EMBL" id="JABSTU010000006">
    <property type="protein sequence ID" value="KAH8029280.1"/>
    <property type="molecule type" value="Genomic_DNA"/>
</dbReference>
<proteinExistence type="predicted"/>